<dbReference type="STRING" id="127582.A0A2Y9E524"/>
<reference evidence="6" key="1">
    <citation type="submission" date="2025-08" db="UniProtKB">
        <authorList>
            <consortium name="RefSeq"/>
        </authorList>
    </citation>
    <scope>IDENTIFICATION</scope>
</reference>
<dbReference type="AlphaFoldDB" id="A0A2Y9E524"/>
<keyword evidence="3" id="KW-0812">Transmembrane</keyword>
<dbReference type="InterPro" id="IPR033992">
    <property type="entry name" value="NKR-like_CTLD"/>
</dbReference>
<dbReference type="SMART" id="SM00034">
    <property type="entry name" value="CLECT"/>
    <property type="match status" value="1"/>
</dbReference>
<dbReference type="InterPro" id="IPR001304">
    <property type="entry name" value="C-type_lectin-like"/>
</dbReference>
<feature type="transmembrane region" description="Helical" evidence="3">
    <location>
        <begin position="36"/>
        <end position="60"/>
    </location>
</feature>
<proteinExistence type="predicted"/>
<evidence type="ECO:0000256" key="1">
    <source>
        <dbReference type="ARBA" id="ARBA00004167"/>
    </source>
</evidence>
<dbReference type="GeneID" id="101348980"/>
<dbReference type="CTD" id="10219"/>
<dbReference type="KEGG" id="tmu:101348980"/>
<dbReference type="CDD" id="cd03593">
    <property type="entry name" value="CLECT_NK_receptors_like"/>
    <property type="match status" value="1"/>
</dbReference>
<sequence>MELTDSAIYSLELPTAPQVHNDYRQQQKASCSRPSLSCYVATALGLLTVILTGLLLHWWILCKGSSYPTCANSPSCPDLWMTYGDHCYYFSVDKNDWNSSLEFCLAKDSYLLMLRDNQEMSFLKNILHDDFHWVGLRNNFGWRWEDGSALNFSRISSNSVVQTCGVINKNGLQASSCEVLLQWVCKKVRL</sequence>
<dbReference type="SUPFAM" id="SSF56436">
    <property type="entry name" value="C-type lectin-like"/>
    <property type="match status" value="1"/>
</dbReference>
<dbReference type="InParanoid" id="A0A2Y9E524"/>
<evidence type="ECO:0000256" key="2">
    <source>
        <dbReference type="ARBA" id="ARBA00022734"/>
    </source>
</evidence>
<dbReference type="InterPro" id="IPR016187">
    <property type="entry name" value="CTDL_fold"/>
</dbReference>
<evidence type="ECO:0000313" key="5">
    <source>
        <dbReference type="Proteomes" id="UP000248480"/>
    </source>
</evidence>
<dbReference type="Pfam" id="PF00059">
    <property type="entry name" value="Lectin_C"/>
    <property type="match status" value="1"/>
</dbReference>
<keyword evidence="5" id="KW-1185">Reference proteome</keyword>
<gene>
    <name evidence="6" type="primary">KLRG1</name>
</gene>
<dbReference type="InterPro" id="IPR042190">
    <property type="entry name" value="KLRG1"/>
</dbReference>
<keyword evidence="3" id="KW-1133">Transmembrane helix</keyword>
<feature type="domain" description="C-type lectin" evidence="4">
    <location>
        <begin position="83"/>
        <end position="186"/>
    </location>
</feature>
<dbReference type="PANTHER" id="PTHR47648:SF1">
    <property type="entry name" value="KILLER CELL LECTIN-LIKE RECEPTOR SUBFAMILY G MEMBER 1"/>
    <property type="match status" value="1"/>
</dbReference>
<name>A0A2Y9E524_TRIMA</name>
<dbReference type="RefSeq" id="XP_004387342.1">
    <property type="nucleotide sequence ID" value="XM_004387285.2"/>
</dbReference>
<evidence type="ECO:0000259" key="4">
    <source>
        <dbReference type="PROSITE" id="PS50041"/>
    </source>
</evidence>
<dbReference type="PROSITE" id="PS50041">
    <property type="entry name" value="C_TYPE_LECTIN_2"/>
    <property type="match status" value="1"/>
</dbReference>
<keyword evidence="2" id="KW-0430">Lectin</keyword>
<accession>A0A2Y9E524</accession>
<protein>
    <submittedName>
        <fullName evidence="6">Killer cell lectin-like receptor subfamily G member 1</fullName>
    </submittedName>
</protein>
<keyword evidence="3" id="KW-0472">Membrane</keyword>
<dbReference type="Proteomes" id="UP000248480">
    <property type="component" value="Unplaced"/>
</dbReference>
<organism evidence="5 6">
    <name type="scientific">Trichechus manatus latirostris</name>
    <name type="common">Florida manatee</name>
    <dbReference type="NCBI Taxonomy" id="127582"/>
    <lineage>
        <taxon>Eukaryota</taxon>
        <taxon>Metazoa</taxon>
        <taxon>Chordata</taxon>
        <taxon>Craniata</taxon>
        <taxon>Vertebrata</taxon>
        <taxon>Euteleostomi</taxon>
        <taxon>Mammalia</taxon>
        <taxon>Eutheria</taxon>
        <taxon>Afrotheria</taxon>
        <taxon>Sirenia</taxon>
        <taxon>Trichechidae</taxon>
        <taxon>Trichechus</taxon>
    </lineage>
</organism>
<comment type="subcellular location">
    <subcellularLocation>
        <location evidence="1">Membrane</location>
        <topology evidence="1">Single-pass membrane protein</topology>
    </subcellularLocation>
</comment>
<dbReference type="Gene3D" id="3.10.100.10">
    <property type="entry name" value="Mannose-Binding Protein A, subunit A"/>
    <property type="match status" value="1"/>
</dbReference>
<dbReference type="GO" id="GO:0016020">
    <property type="term" value="C:membrane"/>
    <property type="evidence" value="ECO:0007669"/>
    <property type="project" value="UniProtKB-SubCell"/>
</dbReference>
<dbReference type="PANTHER" id="PTHR47648">
    <property type="entry name" value="KILLER CELL LECTIN-LIKE RECEPTOR SUBFAMILY G MEMBER 1"/>
    <property type="match status" value="1"/>
</dbReference>
<dbReference type="FunCoup" id="A0A2Y9E524">
    <property type="interactions" value="149"/>
</dbReference>
<evidence type="ECO:0000313" key="6">
    <source>
        <dbReference type="RefSeq" id="XP_004387342.1"/>
    </source>
</evidence>
<dbReference type="OrthoDB" id="6133475at2759"/>
<dbReference type="GO" id="GO:0030246">
    <property type="term" value="F:carbohydrate binding"/>
    <property type="evidence" value="ECO:0007669"/>
    <property type="project" value="UniProtKB-KW"/>
</dbReference>
<dbReference type="InterPro" id="IPR016186">
    <property type="entry name" value="C-type_lectin-like/link_sf"/>
</dbReference>
<evidence type="ECO:0000256" key="3">
    <source>
        <dbReference type="SAM" id="Phobius"/>
    </source>
</evidence>